<accession>D2VZ30</accession>
<dbReference type="Pfam" id="PF04157">
    <property type="entry name" value="EAP30"/>
    <property type="match status" value="1"/>
</dbReference>
<keyword evidence="4" id="KW-1185">Reference proteome</keyword>
<keyword evidence="2" id="KW-0653">Protein transport</keyword>
<dbReference type="PANTHER" id="PTHR12806:SF0">
    <property type="entry name" value="VACUOLAR-SORTING PROTEIN SNF8"/>
    <property type="match status" value="1"/>
</dbReference>
<dbReference type="AlphaFoldDB" id="D2VZ30"/>
<dbReference type="Gene3D" id="1.10.10.10">
    <property type="entry name" value="Winged helix-like DNA-binding domain superfamily/Winged helix DNA-binding domain"/>
    <property type="match status" value="2"/>
</dbReference>
<dbReference type="STRING" id="5762.D2VZ30"/>
<comment type="subunit">
    <text evidence="2">Component of the endosomal sorting complex required for transport II (ESCRT-II).</text>
</comment>
<dbReference type="EMBL" id="GG738913">
    <property type="protein sequence ID" value="EFC37873.1"/>
    <property type="molecule type" value="Genomic_DNA"/>
</dbReference>
<dbReference type="InterPro" id="IPR040608">
    <property type="entry name" value="Snf8/Vps36"/>
</dbReference>
<evidence type="ECO:0000313" key="4">
    <source>
        <dbReference type="Proteomes" id="UP000006671"/>
    </source>
</evidence>
<dbReference type="RefSeq" id="XP_002670617.1">
    <property type="nucleotide sequence ID" value="XM_002670571.1"/>
</dbReference>
<dbReference type="InterPro" id="IPR036390">
    <property type="entry name" value="WH_DNA-bd_sf"/>
</dbReference>
<dbReference type="eggNOG" id="KOG3341">
    <property type="taxonomic scope" value="Eukaryota"/>
</dbReference>
<organism evidence="4">
    <name type="scientific">Naegleria gruberi</name>
    <name type="common">Amoeba</name>
    <dbReference type="NCBI Taxonomy" id="5762"/>
    <lineage>
        <taxon>Eukaryota</taxon>
        <taxon>Discoba</taxon>
        <taxon>Heterolobosea</taxon>
        <taxon>Tetramitia</taxon>
        <taxon>Eutetramitia</taxon>
        <taxon>Vahlkampfiidae</taxon>
        <taxon>Naegleria</taxon>
    </lineage>
</organism>
<reference evidence="3 4" key="1">
    <citation type="journal article" date="2010" name="Cell">
        <title>The genome of Naegleria gruberi illuminates early eukaryotic versatility.</title>
        <authorList>
            <person name="Fritz-Laylin L.K."/>
            <person name="Prochnik S.E."/>
            <person name="Ginger M.L."/>
            <person name="Dacks J.B."/>
            <person name="Carpenter M.L."/>
            <person name="Field M.C."/>
            <person name="Kuo A."/>
            <person name="Paredez A."/>
            <person name="Chapman J."/>
            <person name="Pham J."/>
            <person name="Shu S."/>
            <person name="Neupane R."/>
            <person name="Cipriano M."/>
            <person name="Mancuso J."/>
            <person name="Tu H."/>
            <person name="Salamov A."/>
            <person name="Lindquist E."/>
            <person name="Shapiro H."/>
            <person name="Lucas S."/>
            <person name="Grigoriev I.V."/>
            <person name="Cande W.Z."/>
            <person name="Fulton C."/>
            <person name="Rokhsar D.S."/>
            <person name="Dawson S.C."/>
        </authorList>
    </citation>
    <scope>NUCLEOTIDE SEQUENCE [LARGE SCALE GENOMIC DNA]</scope>
    <source>
        <strain evidence="3 4">NEG-M</strain>
    </source>
</reference>
<comment type="function">
    <text evidence="2">Component of the endosomal sorting complex required for transport II (ESCRT-II), which is required for multivesicular body (MVB) formation and sorting of endosomal cargo proteins into MVBs.</text>
</comment>
<dbReference type="SUPFAM" id="SSF46785">
    <property type="entry name" value="Winged helix' DNA-binding domain"/>
    <property type="match status" value="2"/>
</dbReference>
<dbReference type="OrthoDB" id="283883at2759"/>
<protein>
    <submittedName>
        <fullName evidence="3">Predicted protein</fullName>
    </submittedName>
</protein>
<dbReference type="FunFam" id="1.10.10.10:FF:000085">
    <property type="entry name" value="Vacuolar-sorting protein SNF8"/>
    <property type="match status" value="1"/>
</dbReference>
<dbReference type="FunCoup" id="D2VZ30">
    <property type="interactions" value="204"/>
</dbReference>
<dbReference type="Gene3D" id="6.10.140.180">
    <property type="match status" value="1"/>
</dbReference>
<dbReference type="KEGG" id="ngr:NAEGRDRAFT_53399"/>
<dbReference type="InterPro" id="IPR016689">
    <property type="entry name" value="ESCRT-2_cplx_Snf8"/>
</dbReference>
<sequence length="249" mass="28609">MRRGVGIGALQADKLRQQKFKEKGEDVNNMQVSQMKERLDIFRQSLEEFAIKHKKDINKNAEFRHQFQQMCSKIGVDPLASNKGFWAELLGVGDFYYELGIQIIEICLKTRNQNGGLIELNELTERVQKTRNKYSQKDYEITTDDIKRSIKHLKVLGNGFQLVMVGGGRYFVQSVPCEMNADQTSILSSVLAKKALEGMTVSDFERELMWSKERVVSALRPLIMEGFAWIDTQSPKGEDEYWFPGLISQ</sequence>
<dbReference type="PIRSF" id="PIRSF017215">
    <property type="entry name" value="ESCRT2_Vps22"/>
    <property type="match status" value="1"/>
</dbReference>
<dbReference type="Proteomes" id="UP000006671">
    <property type="component" value="Unassembled WGS sequence"/>
</dbReference>
<dbReference type="GO" id="GO:0043328">
    <property type="term" value="P:protein transport to vacuole involved in ubiquitin-dependent protein catabolic process via the multivesicular body sorting pathway"/>
    <property type="evidence" value="ECO:0007669"/>
    <property type="project" value="TreeGrafter"/>
</dbReference>
<proteinExistence type="inferred from homology"/>
<comment type="similarity">
    <text evidence="1 2">Belongs to the SNF8 family.</text>
</comment>
<evidence type="ECO:0000256" key="1">
    <source>
        <dbReference type="ARBA" id="ARBA00009834"/>
    </source>
</evidence>
<dbReference type="InParanoid" id="D2VZ30"/>
<evidence type="ECO:0000313" key="3">
    <source>
        <dbReference type="EMBL" id="EFC37873.1"/>
    </source>
</evidence>
<keyword evidence="2" id="KW-0813">Transport</keyword>
<dbReference type="PANTHER" id="PTHR12806">
    <property type="entry name" value="EAP30 SUBUNIT OF ELL COMPLEX"/>
    <property type="match status" value="1"/>
</dbReference>
<dbReference type="GO" id="GO:0000814">
    <property type="term" value="C:ESCRT II complex"/>
    <property type="evidence" value="ECO:0007669"/>
    <property type="project" value="UniProtKB-UniRule"/>
</dbReference>
<dbReference type="InterPro" id="IPR036388">
    <property type="entry name" value="WH-like_DNA-bd_sf"/>
</dbReference>
<dbReference type="VEuPathDB" id="AmoebaDB:NAEGRDRAFT_53399"/>
<dbReference type="OMA" id="QIVEVCM"/>
<evidence type="ECO:0000256" key="2">
    <source>
        <dbReference type="PIRNR" id="PIRNR017215"/>
    </source>
</evidence>
<gene>
    <name evidence="3" type="ORF">NAEGRDRAFT_53399</name>
</gene>
<dbReference type="GeneID" id="8863347"/>
<name>D2VZ30_NAEGR</name>